<dbReference type="CDD" id="cd22459">
    <property type="entry name" value="KH-I_PEPPER_rpt1_like"/>
    <property type="match status" value="1"/>
</dbReference>
<feature type="compositionally biased region" description="Low complexity" evidence="3">
    <location>
        <begin position="15"/>
        <end position="26"/>
    </location>
</feature>
<dbReference type="Gene3D" id="3.30.1370.10">
    <property type="entry name" value="K Homology domain, type 1"/>
    <property type="match status" value="2"/>
</dbReference>
<dbReference type="STRING" id="71139.A0A059BY77"/>
<dbReference type="Gene3D" id="3.30.310.210">
    <property type="match status" value="1"/>
</dbReference>
<dbReference type="FunCoup" id="A0A059BY77">
    <property type="interactions" value="1318"/>
</dbReference>
<evidence type="ECO:0000256" key="2">
    <source>
        <dbReference type="PROSITE-ProRule" id="PRU00117"/>
    </source>
</evidence>
<dbReference type="InterPro" id="IPR004088">
    <property type="entry name" value="KH_dom_type_1"/>
</dbReference>
<feature type="region of interest" description="Disordered" evidence="3">
    <location>
        <begin position="45"/>
        <end position="119"/>
    </location>
</feature>
<feature type="domain" description="K Homology" evidence="4">
    <location>
        <begin position="610"/>
        <end position="680"/>
    </location>
</feature>
<dbReference type="GO" id="GO:0005634">
    <property type="term" value="C:nucleus"/>
    <property type="evidence" value="ECO:0000318"/>
    <property type="project" value="GO_Central"/>
</dbReference>
<dbReference type="Gramene" id="KCW70896">
    <property type="protein sequence ID" value="KCW70896"/>
    <property type="gene ID" value="EUGRSUZ_F04022"/>
</dbReference>
<feature type="compositionally biased region" description="Polar residues" evidence="3">
    <location>
        <begin position="102"/>
        <end position="114"/>
    </location>
</feature>
<feature type="compositionally biased region" description="Low complexity" evidence="3">
    <location>
        <begin position="243"/>
        <end position="255"/>
    </location>
</feature>
<evidence type="ECO:0000259" key="4">
    <source>
        <dbReference type="SMART" id="SM00322"/>
    </source>
</evidence>
<keyword evidence="2" id="KW-0694">RNA-binding</keyword>
<feature type="domain" description="K Homology" evidence="4">
    <location>
        <begin position="305"/>
        <end position="377"/>
    </location>
</feature>
<dbReference type="InterPro" id="IPR036612">
    <property type="entry name" value="KH_dom_type_1_sf"/>
</dbReference>
<dbReference type="OMA" id="VHHPKPG"/>
<keyword evidence="1" id="KW-0677">Repeat</keyword>
<feature type="compositionally biased region" description="Basic and acidic residues" evidence="3">
    <location>
        <begin position="266"/>
        <end position="278"/>
    </location>
</feature>
<dbReference type="SUPFAM" id="SSF54791">
    <property type="entry name" value="Eukaryotic type KH-domain (KH-domain type I)"/>
    <property type="match status" value="3"/>
</dbReference>
<gene>
    <name evidence="5" type="ORF">EUGRSUZ_F04022</name>
</gene>
<dbReference type="PROSITE" id="PS50084">
    <property type="entry name" value="KH_TYPE_1"/>
    <property type="match status" value="3"/>
</dbReference>
<feature type="compositionally biased region" description="Pro residues" evidence="3">
    <location>
        <begin position="560"/>
        <end position="570"/>
    </location>
</feature>
<evidence type="ECO:0000313" key="5">
    <source>
        <dbReference type="EMBL" id="KCW70896.1"/>
    </source>
</evidence>
<dbReference type="CDD" id="cd22462">
    <property type="entry name" value="KH-I_HEN4_like_rpt5"/>
    <property type="match status" value="1"/>
</dbReference>
<dbReference type="eggNOG" id="KOG2190">
    <property type="taxonomic scope" value="Eukaryota"/>
</dbReference>
<dbReference type="KEGG" id="egr:104450687"/>
<feature type="region of interest" description="Disordered" evidence="3">
    <location>
        <begin position="1"/>
        <end position="26"/>
    </location>
</feature>
<feature type="compositionally biased region" description="Basic and acidic residues" evidence="3">
    <location>
        <begin position="538"/>
        <end position="550"/>
    </location>
</feature>
<evidence type="ECO:0000256" key="1">
    <source>
        <dbReference type="ARBA" id="ARBA00022737"/>
    </source>
</evidence>
<dbReference type="GO" id="GO:0003729">
    <property type="term" value="F:mRNA binding"/>
    <property type="evidence" value="ECO:0000318"/>
    <property type="project" value="GO_Central"/>
</dbReference>
<organism evidence="5">
    <name type="scientific">Eucalyptus grandis</name>
    <name type="common">Flooded gum</name>
    <dbReference type="NCBI Taxonomy" id="71139"/>
    <lineage>
        <taxon>Eukaryota</taxon>
        <taxon>Viridiplantae</taxon>
        <taxon>Streptophyta</taxon>
        <taxon>Embryophyta</taxon>
        <taxon>Tracheophyta</taxon>
        <taxon>Spermatophyta</taxon>
        <taxon>Magnoliopsida</taxon>
        <taxon>eudicotyledons</taxon>
        <taxon>Gunneridae</taxon>
        <taxon>Pentapetalae</taxon>
        <taxon>rosids</taxon>
        <taxon>malvids</taxon>
        <taxon>Myrtales</taxon>
        <taxon>Myrtaceae</taxon>
        <taxon>Myrtoideae</taxon>
        <taxon>Eucalypteae</taxon>
        <taxon>Eucalyptus</taxon>
    </lineage>
</organism>
<reference evidence="5" key="1">
    <citation type="submission" date="2013-07" db="EMBL/GenBank/DDBJ databases">
        <title>The genome of Eucalyptus grandis.</title>
        <authorList>
            <person name="Schmutz J."/>
            <person name="Hayes R."/>
            <person name="Myburg A."/>
            <person name="Tuskan G."/>
            <person name="Grattapaglia D."/>
            <person name="Rokhsar D.S."/>
        </authorList>
    </citation>
    <scope>NUCLEOTIDE SEQUENCE</scope>
    <source>
        <tissue evidence="5">Leaf extractions</tissue>
    </source>
</reference>
<dbReference type="SMART" id="SM00322">
    <property type="entry name" value="KH"/>
    <property type="match status" value="3"/>
</dbReference>
<dbReference type="AlphaFoldDB" id="A0A059BY77"/>
<feature type="region of interest" description="Disordered" evidence="3">
    <location>
        <begin position="478"/>
        <end position="594"/>
    </location>
</feature>
<sequence>MDAPFAARRPPPPSCSAAASEPSCASSQPAGAVFRLLCPAPKAGGVVSGSRDLAGARVRVLDEPPPASSRDDRVILISSAECATASSSLTELEDRNNPAPDSESSGGIGASSNVGRREELSPAQRALVRVFEKIVSVERNRVDDGASSDPSRSSSPRESGSGRGYVVCRMLARSDQVDRQVLERIESIRHESGASVTVLPLDHQSFASSRDELIEITGKFPAVKKALLSVSSCLQENPRADSAKSGATAAKASGGLPSSTSSHMDLFPKEGHPSGRHAADHLSMGYPPYSGPEVIGANRRMVVEEEVIFKLLCQREKVGSVIGKGGSVVRAMQNETGAFIKVADGSPDSDEKVIIISARENSDQIRSAAQDAVMRVHHRITEIGFEPGVAVIARLLVPSQQIGFLVGKGGFFINELKRATGASIRVFVKEHSPKFDSHYHEVVQVVGNLHSVQDALFHITGRIRETIFPMKSPRSNFAAPPHLPPFNEMPPPFSRPRHNPQSPGHYPHSPGRYPHPHGMDRPIPPPPPFDLQPPFPHGVDRSIPPREHIPHPYGGDRPGYGPPFDRPPSPRMWTPQGFSGSHPRGMPDFGSSRAPGSWPFGSGNPGPMMASASIEILIPQNLLGHVHGEDDSNLNQIRQISGAMVDIHDQKHGASEGVVVVSGTADQVRAAQSLVHAFILCGQTS</sequence>
<evidence type="ECO:0000256" key="3">
    <source>
        <dbReference type="SAM" id="MobiDB-lite"/>
    </source>
</evidence>
<protein>
    <recommendedName>
        <fullName evidence="4">K Homology domain-containing protein</fullName>
    </recommendedName>
</protein>
<feature type="region of interest" description="Disordered" evidence="3">
    <location>
        <begin position="142"/>
        <end position="164"/>
    </location>
</feature>
<dbReference type="EMBL" id="KK198758">
    <property type="protein sequence ID" value="KCW70896.1"/>
    <property type="molecule type" value="Genomic_DNA"/>
</dbReference>
<dbReference type="InterPro" id="IPR004087">
    <property type="entry name" value="KH_dom"/>
</dbReference>
<feature type="region of interest" description="Disordered" evidence="3">
    <location>
        <begin position="238"/>
        <end position="278"/>
    </location>
</feature>
<dbReference type="GO" id="GO:0005737">
    <property type="term" value="C:cytoplasm"/>
    <property type="evidence" value="ECO:0000318"/>
    <property type="project" value="GO_Central"/>
</dbReference>
<dbReference type="OrthoDB" id="442947at2759"/>
<dbReference type="PANTHER" id="PTHR10288">
    <property type="entry name" value="KH DOMAIN CONTAINING RNA BINDING PROTEIN"/>
    <property type="match status" value="1"/>
</dbReference>
<dbReference type="InParanoid" id="A0A059BY77"/>
<feature type="compositionally biased region" description="Pro residues" evidence="3">
    <location>
        <begin position="522"/>
        <end position="536"/>
    </location>
</feature>
<accession>A0A059BY77</accession>
<proteinExistence type="predicted"/>
<dbReference type="Pfam" id="PF00013">
    <property type="entry name" value="KH_1"/>
    <property type="match status" value="3"/>
</dbReference>
<name>A0A059BY77_EUCGR</name>
<feature type="compositionally biased region" description="Pro residues" evidence="3">
    <location>
        <begin position="481"/>
        <end position="494"/>
    </location>
</feature>
<feature type="compositionally biased region" description="Low complexity" evidence="3">
    <location>
        <begin position="145"/>
        <end position="159"/>
    </location>
</feature>
<feature type="domain" description="K Homology" evidence="4">
    <location>
        <begin position="389"/>
        <end position="464"/>
    </location>
</feature>